<comment type="subcellular location">
    <subcellularLocation>
        <location evidence="1">Secreted</location>
    </subcellularLocation>
</comment>
<protein>
    <submittedName>
        <fullName evidence="7">General odorant-binding protein 71</fullName>
    </submittedName>
</protein>
<evidence type="ECO:0000313" key="7">
    <source>
        <dbReference type="RefSeq" id="XP_017867120.1"/>
    </source>
</evidence>
<keyword evidence="6" id="KW-1185">Reference proteome</keyword>
<name>A0ABM1PIT4_DROAR</name>
<feature type="region of interest" description="Disordered" evidence="4">
    <location>
        <begin position="41"/>
        <end position="120"/>
    </location>
</feature>
<proteinExistence type="inferred from homology"/>
<dbReference type="InterPro" id="IPR036728">
    <property type="entry name" value="PBP_GOBP_sf"/>
</dbReference>
<dbReference type="RefSeq" id="XP_017867120.1">
    <property type="nucleotide sequence ID" value="XM_018011631.1"/>
</dbReference>
<keyword evidence="5" id="KW-0732">Signal</keyword>
<evidence type="ECO:0000256" key="2">
    <source>
        <dbReference type="ARBA" id="ARBA00008098"/>
    </source>
</evidence>
<dbReference type="SUPFAM" id="SSF47565">
    <property type="entry name" value="Insect pheromone/odorant-binding proteins"/>
    <property type="match status" value="1"/>
</dbReference>
<evidence type="ECO:0000256" key="3">
    <source>
        <dbReference type="ARBA" id="ARBA00022525"/>
    </source>
</evidence>
<reference evidence="6" key="2">
    <citation type="journal article" date="2016" name="G3 (Bethesda)">
        <title>Genome Evolution in Three Species of Cactophilic Drosophila.</title>
        <authorList>
            <person name="Sanchez-Flores A."/>
            <person name="Penazola F."/>
            <person name="Carpinteyro-Ponce J."/>
            <person name="Nazario-Yepiz N."/>
            <person name="Abreu-Goodger C."/>
            <person name="Machado C.A."/>
            <person name="Markow T.A."/>
        </authorList>
    </citation>
    <scope>NUCLEOTIDE SEQUENCE [LARGE SCALE GENOMIC DNA]</scope>
</reference>
<comment type="similarity">
    <text evidence="2">Belongs to the PBP/GOBP family.</text>
</comment>
<evidence type="ECO:0000256" key="1">
    <source>
        <dbReference type="ARBA" id="ARBA00004613"/>
    </source>
</evidence>
<dbReference type="PANTHER" id="PTHR21066">
    <property type="entry name" value="ODORANT-BINDING PROTEIN 59A-RELATED"/>
    <property type="match status" value="1"/>
</dbReference>
<organism evidence="6 7">
    <name type="scientific">Drosophila arizonae</name>
    <name type="common">Fruit fly</name>
    <dbReference type="NCBI Taxonomy" id="7263"/>
    <lineage>
        <taxon>Eukaryota</taxon>
        <taxon>Metazoa</taxon>
        <taxon>Ecdysozoa</taxon>
        <taxon>Arthropoda</taxon>
        <taxon>Hexapoda</taxon>
        <taxon>Insecta</taxon>
        <taxon>Pterygota</taxon>
        <taxon>Neoptera</taxon>
        <taxon>Endopterygota</taxon>
        <taxon>Diptera</taxon>
        <taxon>Brachycera</taxon>
        <taxon>Muscomorpha</taxon>
        <taxon>Ephydroidea</taxon>
        <taxon>Drosophilidae</taxon>
        <taxon>Drosophila</taxon>
    </lineage>
</organism>
<feature type="chain" id="PRO_5045821459" evidence="5">
    <location>
        <begin position="18"/>
        <end position="221"/>
    </location>
</feature>
<keyword evidence="3" id="KW-0964">Secreted</keyword>
<reference evidence="6" key="1">
    <citation type="journal article" date="1997" name="Nucleic Acids Res.">
        <title>tRNAscan-SE: a program for improved detection of transfer RNA genes in genomic sequence.</title>
        <authorList>
            <person name="Lowe T.M."/>
            <person name="Eddy S.R."/>
        </authorList>
    </citation>
    <scope>NUCLEOTIDE SEQUENCE [LARGE SCALE GENOMIC DNA]</scope>
</reference>
<dbReference type="GeneID" id="108616438"/>
<dbReference type="InterPro" id="IPR006170">
    <property type="entry name" value="PBP/GOBP"/>
</dbReference>
<evidence type="ECO:0000256" key="5">
    <source>
        <dbReference type="SAM" id="SignalP"/>
    </source>
</evidence>
<feature type="compositionally biased region" description="Low complexity" evidence="4">
    <location>
        <begin position="72"/>
        <end position="93"/>
    </location>
</feature>
<dbReference type="InterPro" id="IPR052295">
    <property type="entry name" value="Odorant-binding_protein"/>
</dbReference>
<dbReference type="Pfam" id="PF01395">
    <property type="entry name" value="PBP_GOBP"/>
    <property type="match status" value="1"/>
</dbReference>
<feature type="signal peptide" evidence="5">
    <location>
        <begin position="1"/>
        <end position="17"/>
    </location>
</feature>
<sequence>MRLLLLLLLSFSCSINCLKCRSQDGAGDAELKRIVRTCMQRSGSNGNQEDNDNRRYGNGNGNGRYNFDNDDYGQAQDRGQGQGRQQQQQQQQQSYGNSWQRSVKQTDNNNNNNNNNNSNTSEAGGCVALCFFEEMNMVDGSGQPDRRKVSYLLTKDLRDRELRNFYMDTVQQCFRYIEHSRYSNNNSNNKCSQARELVKCMSEYAKAQCDDWEEHGNMLFN</sequence>
<gene>
    <name evidence="7" type="primary">LOC108616438</name>
</gene>
<dbReference type="Gene3D" id="1.10.238.20">
    <property type="entry name" value="Pheromone/general odorant binding protein domain"/>
    <property type="match status" value="1"/>
</dbReference>
<feature type="compositionally biased region" description="Polar residues" evidence="4">
    <location>
        <begin position="94"/>
        <end position="107"/>
    </location>
</feature>
<accession>A0ABM1PIT4</accession>
<reference evidence="7" key="3">
    <citation type="submission" date="2025-08" db="UniProtKB">
        <authorList>
            <consortium name="RefSeq"/>
        </authorList>
    </citation>
    <scope>IDENTIFICATION</scope>
    <source>
        <tissue evidence="7">Whole organism</tissue>
    </source>
</reference>
<feature type="compositionally biased region" description="Low complexity" evidence="4">
    <location>
        <begin position="108"/>
        <end position="119"/>
    </location>
</feature>
<evidence type="ECO:0000256" key="4">
    <source>
        <dbReference type="SAM" id="MobiDB-lite"/>
    </source>
</evidence>
<dbReference type="Proteomes" id="UP000694904">
    <property type="component" value="Chromosome 5"/>
</dbReference>
<evidence type="ECO:0000313" key="6">
    <source>
        <dbReference type="Proteomes" id="UP000694904"/>
    </source>
</evidence>
<dbReference type="PANTHER" id="PTHR21066:SF9">
    <property type="entry name" value="ODORANT-BINDING PROTEIN 59A"/>
    <property type="match status" value="1"/>
</dbReference>